<dbReference type="PIRSF" id="PIRSF029895">
    <property type="entry name" value="SpoIV"/>
    <property type="match status" value="1"/>
</dbReference>
<accession>A0A9D2MHS4</accession>
<name>A0A9D2MHS4_9FIRM</name>
<feature type="transmembrane region" description="Helical" evidence="1">
    <location>
        <begin position="6"/>
        <end position="26"/>
    </location>
</feature>
<keyword evidence="1" id="KW-0812">Transmembrane</keyword>
<evidence type="ECO:0000313" key="3">
    <source>
        <dbReference type="Proteomes" id="UP000823877"/>
    </source>
</evidence>
<protein>
    <submittedName>
        <fullName evidence="2">Sporulation protein YqfD</fullName>
    </submittedName>
</protein>
<proteinExistence type="predicted"/>
<evidence type="ECO:0000313" key="2">
    <source>
        <dbReference type="EMBL" id="HJB74837.1"/>
    </source>
</evidence>
<organism evidence="2 3">
    <name type="scientific">Candidatus Eubacterium faecale</name>
    <dbReference type="NCBI Taxonomy" id="2838568"/>
    <lineage>
        <taxon>Bacteria</taxon>
        <taxon>Bacillati</taxon>
        <taxon>Bacillota</taxon>
        <taxon>Clostridia</taxon>
        <taxon>Eubacteriales</taxon>
        <taxon>Eubacteriaceae</taxon>
        <taxon>Eubacterium</taxon>
    </lineage>
</organism>
<dbReference type="Pfam" id="PF06898">
    <property type="entry name" value="YqfD"/>
    <property type="match status" value="1"/>
</dbReference>
<keyword evidence="1" id="KW-0472">Membrane</keyword>
<comment type="caution">
    <text evidence="2">The sequence shown here is derived from an EMBL/GenBank/DDBJ whole genome shotgun (WGS) entry which is preliminary data.</text>
</comment>
<evidence type="ECO:0000256" key="1">
    <source>
        <dbReference type="SAM" id="Phobius"/>
    </source>
</evidence>
<keyword evidence="1" id="KW-1133">Transmembrane helix</keyword>
<feature type="transmembrane region" description="Helical" evidence="1">
    <location>
        <begin position="88"/>
        <end position="109"/>
    </location>
</feature>
<reference evidence="2" key="1">
    <citation type="journal article" date="2021" name="PeerJ">
        <title>Extensive microbial diversity within the chicken gut microbiome revealed by metagenomics and culture.</title>
        <authorList>
            <person name="Gilroy R."/>
            <person name="Ravi A."/>
            <person name="Getino M."/>
            <person name="Pursley I."/>
            <person name="Horton D.L."/>
            <person name="Alikhan N.F."/>
            <person name="Baker D."/>
            <person name="Gharbi K."/>
            <person name="Hall N."/>
            <person name="Watson M."/>
            <person name="Adriaenssens E.M."/>
            <person name="Foster-Nyarko E."/>
            <person name="Jarju S."/>
            <person name="Secka A."/>
            <person name="Antonio M."/>
            <person name="Oren A."/>
            <person name="Chaudhuri R.R."/>
            <person name="La Ragione R."/>
            <person name="Hildebrand F."/>
            <person name="Pallen M.J."/>
        </authorList>
    </citation>
    <scope>NUCLEOTIDE SEQUENCE</scope>
    <source>
        <strain evidence="2">CHK188-16595</strain>
    </source>
</reference>
<dbReference type="InterPro" id="IPR010690">
    <property type="entry name" value="YqfD"/>
</dbReference>
<dbReference type="Proteomes" id="UP000823877">
    <property type="component" value="Unassembled WGS sequence"/>
</dbReference>
<gene>
    <name evidence="2" type="ORF">IAA37_04090</name>
</gene>
<dbReference type="EMBL" id="DWXN01000009">
    <property type="protein sequence ID" value="HJB74837.1"/>
    <property type="molecule type" value="Genomic_DNA"/>
</dbReference>
<reference evidence="2" key="2">
    <citation type="submission" date="2021-04" db="EMBL/GenBank/DDBJ databases">
        <authorList>
            <person name="Gilroy R."/>
        </authorList>
    </citation>
    <scope>NUCLEOTIDE SEQUENCE</scope>
    <source>
        <strain evidence="2">CHK188-16595</strain>
    </source>
</reference>
<sequence>MLIKFFNWFFGYVVFTFSGGFTDGFINRCYHEKINIKDISAENGVLTARCSIGAYKRLHKIAFRSGGKVKLVKKRGLPFLLHPLKGRWGVFCGMLFFVLLVSFMGGFIWNITVIGNQTLETSKIVDYLAQNGFKTGVRWSETDKENLEFAVMADFDRVAWISINRIGCLAQVEIRETTPKPEIENNNLITNVTAKKDGVIVKVTALGGWPAVQAGDAVTTGDLLISGVYEPEEYSQPQKNHFARAHGSVIAKTNSRITVNIPREQSEKICTSEKQYKTLYFFGLEIPMSIKKEEENTVCEYQKKYLVFHDFRLPIGIYTEIRRSYTDTKRSISDDELRAAAKKELLEREKEKLAGCEIIGKTEKEEITDGGIVYTAEYSLLEDIGAEQEIIFSDTDKDNS</sequence>
<dbReference type="AlphaFoldDB" id="A0A9D2MHS4"/>